<evidence type="ECO:0000256" key="4">
    <source>
        <dbReference type="ARBA" id="ARBA00022833"/>
    </source>
</evidence>
<dbReference type="Pfam" id="PF23376">
    <property type="entry name" value="Fn3_VIN3"/>
    <property type="match status" value="1"/>
</dbReference>
<dbReference type="GO" id="GO:0016853">
    <property type="term" value="F:isomerase activity"/>
    <property type="evidence" value="ECO:0007669"/>
    <property type="project" value="UniProtKB-KW"/>
</dbReference>
<comment type="subcellular location">
    <subcellularLocation>
        <location evidence="1">Nucleus</location>
    </subcellularLocation>
</comment>
<keyword evidence="2" id="KW-0479">Metal-binding</keyword>
<feature type="chain" id="PRO_5043012356" evidence="9">
    <location>
        <begin position="24"/>
        <end position="975"/>
    </location>
</feature>
<dbReference type="InterPro" id="IPR047215">
    <property type="entry name" value="Galactose_mutarotase-like"/>
</dbReference>
<evidence type="ECO:0000256" key="3">
    <source>
        <dbReference type="ARBA" id="ARBA00022771"/>
    </source>
</evidence>
<dbReference type="InterPro" id="IPR008183">
    <property type="entry name" value="Aldose_1/G6P_1-epimerase"/>
</dbReference>
<keyword evidence="9" id="KW-0732">Signal</keyword>
<keyword evidence="4" id="KW-0862">Zinc</keyword>
<dbReference type="InterPro" id="IPR056990">
    <property type="entry name" value="VIN3-like_C"/>
</dbReference>
<dbReference type="GO" id="GO:0030246">
    <property type="term" value="F:carbohydrate binding"/>
    <property type="evidence" value="ECO:0007669"/>
    <property type="project" value="InterPro"/>
</dbReference>
<dbReference type="SUPFAM" id="SSF49265">
    <property type="entry name" value="Fibronectin type III"/>
    <property type="match status" value="1"/>
</dbReference>
<dbReference type="GO" id="GO:0005975">
    <property type="term" value="P:carbohydrate metabolic process"/>
    <property type="evidence" value="ECO:0007669"/>
    <property type="project" value="InterPro"/>
</dbReference>
<dbReference type="CDD" id="cd15521">
    <property type="entry name" value="PHD_VIN3_plant"/>
    <property type="match status" value="1"/>
</dbReference>
<dbReference type="Proteomes" id="UP001327560">
    <property type="component" value="Chromosome 1"/>
</dbReference>
<keyword evidence="7" id="KW-0119">Carbohydrate metabolism</keyword>
<keyword evidence="5" id="KW-0413">Isomerase</keyword>
<dbReference type="GO" id="GO:0005634">
    <property type="term" value="C:nucleus"/>
    <property type="evidence" value="ECO:0007669"/>
    <property type="project" value="UniProtKB-SubCell"/>
</dbReference>
<evidence type="ECO:0000313" key="11">
    <source>
        <dbReference type="EMBL" id="WOK94730.1"/>
    </source>
</evidence>
<dbReference type="InterPro" id="IPR003961">
    <property type="entry name" value="FN3_dom"/>
</dbReference>
<evidence type="ECO:0000259" key="10">
    <source>
        <dbReference type="PROSITE" id="PS50853"/>
    </source>
</evidence>
<dbReference type="Pfam" id="PF23380">
    <property type="entry name" value="VIN3_C"/>
    <property type="match status" value="1"/>
</dbReference>
<dbReference type="InterPro" id="IPR014718">
    <property type="entry name" value="GH-type_carb-bd"/>
</dbReference>
<dbReference type="Gene3D" id="2.70.98.10">
    <property type="match status" value="1"/>
</dbReference>
<name>A0AAQ3JUK3_9LILI</name>
<evidence type="ECO:0000256" key="1">
    <source>
        <dbReference type="ARBA" id="ARBA00004123"/>
    </source>
</evidence>
<dbReference type="SUPFAM" id="SSF74650">
    <property type="entry name" value="Galactose mutarotase-like"/>
    <property type="match status" value="1"/>
</dbReference>
<organism evidence="11 12">
    <name type="scientific">Canna indica</name>
    <name type="common">Indian-shot</name>
    <dbReference type="NCBI Taxonomy" id="4628"/>
    <lineage>
        <taxon>Eukaryota</taxon>
        <taxon>Viridiplantae</taxon>
        <taxon>Streptophyta</taxon>
        <taxon>Embryophyta</taxon>
        <taxon>Tracheophyta</taxon>
        <taxon>Spermatophyta</taxon>
        <taxon>Magnoliopsida</taxon>
        <taxon>Liliopsida</taxon>
        <taxon>Zingiberales</taxon>
        <taxon>Cannaceae</taxon>
        <taxon>Canna</taxon>
    </lineage>
</organism>
<feature type="domain" description="Fibronectin type-III" evidence="10">
    <location>
        <begin position="670"/>
        <end position="769"/>
    </location>
</feature>
<feature type="compositionally biased region" description="Polar residues" evidence="8">
    <location>
        <begin position="804"/>
        <end position="822"/>
    </location>
</feature>
<dbReference type="GO" id="GO:0008270">
    <property type="term" value="F:zinc ion binding"/>
    <property type="evidence" value="ECO:0007669"/>
    <property type="project" value="UniProtKB-KW"/>
</dbReference>
<dbReference type="GO" id="GO:0010048">
    <property type="term" value="P:vernalization response"/>
    <property type="evidence" value="ECO:0007669"/>
    <property type="project" value="InterPro"/>
</dbReference>
<evidence type="ECO:0000256" key="8">
    <source>
        <dbReference type="SAM" id="MobiDB-lite"/>
    </source>
</evidence>
<keyword evidence="6" id="KW-0539">Nucleus</keyword>
<dbReference type="InterPro" id="IPR032881">
    <property type="entry name" value="Oberon-like_PHD"/>
</dbReference>
<dbReference type="EMBL" id="CP136890">
    <property type="protein sequence ID" value="WOK94730.1"/>
    <property type="molecule type" value="Genomic_DNA"/>
</dbReference>
<keyword evidence="3" id="KW-0863">Zinc-finger</keyword>
<evidence type="ECO:0000256" key="9">
    <source>
        <dbReference type="SAM" id="SignalP"/>
    </source>
</evidence>
<accession>A0AAQ3JUK3</accession>
<dbReference type="InterPro" id="IPR058585">
    <property type="entry name" value="Fn3_VIN3"/>
</dbReference>
<evidence type="ECO:0000256" key="2">
    <source>
        <dbReference type="ARBA" id="ARBA00022723"/>
    </source>
</evidence>
<dbReference type="PROSITE" id="PS50853">
    <property type="entry name" value="FN3"/>
    <property type="match status" value="1"/>
</dbReference>
<gene>
    <name evidence="11" type="ORF">Cni_G03435</name>
</gene>
<dbReference type="Pfam" id="PF01263">
    <property type="entry name" value="Aldose_epim"/>
    <property type="match status" value="1"/>
</dbReference>
<reference evidence="11 12" key="1">
    <citation type="submission" date="2023-10" db="EMBL/GenBank/DDBJ databases">
        <title>Chromosome-scale genome assembly provides insights into flower coloration mechanisms of Canna indica.</title>
        <authorList>
            <person name="Li C."/>
        </authorList>
    </citation>
    <scope>NUCLEOTIDE SEQUENCE [LARGE SCALE GENOMIC DNA]</scope>
    <source>
        <tissue evidence="11">Flower</tissue>
    </source>
</reference>
<sequence>MPRCTILLLSLLLLAYMLGGATTDAAAPRGKKVGIYEIKRGDFSVKVTNWGATIISVVLPDSKGKLADIALGYDGIGPYINDTTNFGALVGRVANRIANAQFTLNGKTYNLYRNDGNNSLHGGHRGFGRVIWSVKEKAQGEFPYITFYYRSFDGEQGFPGDLDVFVTYKIDYDYTLSVVMRAEPLNKPTPVNLAQHTYWNLGGHTSGSVLGHRLQLFASHITPVDAQLIPTGAVAPVAGTPFDFQTPAAVGSRISQVPGGYDINYALSGPADGQGVRKVAVVSDGAGGSGRVMELWTNQPGVQLYTGNFLKDERGKGGSGEEYRNLAHNSHSAEFPGFVIDPTKCSHLSLDEKRELVHEISRWADNAPEILQSWSRRELLQLICAEMGKERKYTGVTKPKMIEHLLRLVSQNKGKTNEDRVGPLSASPKSSNGFKKKRKKENPQQLATDAPQEILKTKEEDDDTLICQNPACRATLTLDVGYCKRCSCCICYRYDDNKDPSLWLVCNSDTPYHGNSCGMSCHLKCALKHEKAGILKTGCSPKLDASFYCVCCGKVNWLIGSWRKQMLVAKEARRVDVLCERLSLSHKMLKGTECYKELQNIVNAAVRILKKEVGPLDKVSMVMARGIVNRLNCGAEVQKLCFSALEAVDSLLATSELLAGANIMAPVGIGSQAFHIDFEDISPFSVVVSLHSRDDMFEENIIGCTLWYRKSDDANYPEEPTCLILRPDTKIMISGLSPSTGYNFKVSPFSSTKELGKWEAKCVTESLNGNSGQCSTRNSDSAYINEDFVSVSKKEDDMCELPTIIQSDSQKGSTNSSENNQAPELPKFSRTNHRKVLPSEDASDNSERHLPPPSTSIPFICSKSTLIEPCKPDITDTPDSANKKESAERQYEYCVKVIRWLECEGHMEKEFRVKFLTWFSLKATAQERRVVSAFIDVLIDEPASLVAQLMDAFMDGICNKEKPILHKGFCARLWH</sequence>
<dbReference type="InterPro" id="IPR011013">
    <property type="entry name" value="Gal_mutarotase_sf_dom"/>
</dbReference>
<evidence type="ECO:0000313" key="12">
    <source>
        <dbReference type="Proteomes" id="UP001327560"/>
    </source>
</evidence>
<dbReference type="PANTHER" id="PTHR46286">
    <property type="entry name" value="VIN3-LIKE PROTEIN 2-RELATED"/>
    <property type="match status" value="1"/>
</dbReference>
<evidence type="ECO:0000256" key="6">
    <source>
        <dbReference type="ARBA" id="ARBA00023242"/>
    </source>
</evidence>
<proteinExistence type="predicted"/>
<dbReference type="CDD" id="cd09019">
    <property type="entry name" value="galactose_mutarotase_like"/>
    <property type="match status" value="1"/>
</dbReference>
<dbReference type="InterPro" id="IPR036116">
    <property type="entry name" value="FN3_sf"/>
</dbReference>
<keyword evidence="12" id="KW-1185">Reference proteome</keyword>
<dbReference type="CDD" id="cd00063">
    <property type="entry name" value="FN3"/>
    <property type="match status" value="1"/>
</dbReference>
<feature type="region of interest" description="Disordered" evidence="8">
    <location>
        <begin position="804"/>
        <end position="857"/>
    </location>
</feature>
<dbReference type="PANTHER" id="PTHR46286:SF6">
    <property type="entry name" value="OS08G0220600 PROTEIN"/>
    <property type="match status" value="1"/>
</dbReference>
<dbReference type="AlphaFoldDB" id="A0AAQ3JUK3"/>
<evidence type="ECO:0000256" key="5">
    <source>
        <dbReference type="ARBA" id="ARBA00023235"/>
    </source>
</evidence>
<feature type="signal peptide" evidence="9">
    <location>
        <begin position="1"/>
        <end position="23"/>
    </location>
</feature>
<dbReference type="InterPro" id="IPR044514">
    <property type="entry name" value="VIN3-like"/>
</dbReference>
<protein>
    <submittedName>
        <fullName evidence="11">VIN3-like protein 2 isoform X1</fullName>
    </submittedName>
</protein>
<dbReference type="Pfam" id="PF07227">
    <property type="entry name" value="PHD_Oberon"/>
    <property type="match status" value="1"/>
</dbReference>
<evidence type="ECO:0000256" key="7">
    <source>
        <dbReference type="ARBA" id="ARBA00023277"/>
    </source>
</evidence>
<feature type="region of interest" description="Disordered" evidence="8">
    <location>
        <begin position="413"/>
        <end position="454"/>
    </location>
</feature>
<dbReference type="GO" id="GO:0040029">
    <property type="term" value="P:epigenetic regulation of gene expression"/>
    <property type="evidence" value="ECO:0007669"/>
    <property type="project" value="InterPro"/>
</dbReference>